<dbReference type="SUPFAM" id="SSF55718">
    <property type="entry name" value="SCP-like"/>
    <property type="match status" value="1"/>
</dbReference>
<keyword evidence="3" id="KW-1185">Reference proteome</keyword>
<proteinExistence type="predicted"/>
<evidence type="ECO:0000313" key="3">
    <source>
        <dbReference type="Proteomes" id="UP000273143"/>
    </source>
</evidence>
<dbReference type="PANTHER" id="PTHR10094">
    <property type="entry name" value="STEROL CARRIER PROTEIN 2 SCP-2 FAMILY PROTEIN"/>
    <property type="match status" value="1"/>
</dbReference>
<evidence type="ECO:0000313" key="2">
    <source>
        <dbReference type="EMBL" id="AZS50609.1"/>
    </source>
</evidence>
<dbReference type="Gene3D" id="3.30.1050.10">
    <property type="entry name" value="SCP2 sterol-binding domain"/>
    <property type="match status" value="1"/>
</dbReference>
<dbReference type="InterPro" id="IPR036527">
    <property type="entry name" value="SCP2_sterol-bd_dom_sf"/>
</dbReference>
<dbReference type="Pfam" id="PF02036">
    <property type="entry name" value="SCP2"/>
    <property type="match status" value="1"/>
</dbReference>
<dbReference type="AlphaFoldDB" id="A0A3S9XDT4"/>
<reference evidence="3" key="1">
    <citation type="submission" date="2018-06" db="EMBL/GenBank/DDBJ databases">
        <title>Complete genome of Pseudomonas insecticola strain QZS01.</title>
        <authorList>
            <person name="Wang J."/>
            <person name="Su Q."/>
        </authorList>
    </citation>
    <scope>NUCLEOTIDE SEQUENCE [LARGE SCALE GENOMIC DNA]</scope>
    <source>
        <strain evidence="3">QZS01</strain>
    </source>
</reference>
<name>A0A3S9XDT4_9GAMM</name>
<dbReference type="RefSeq" id="WP_127163093.1">
    <property type="nucleotide sequence ID" value="NZ_CP029822.1"/>
</dbReference>
<accession>A0A3S9XDT4</accession>
<organism evidence="2 3">
    <name type="scientific">Entomomonas moraniae</name>
    <dbReference type="NCBI Taxonomy" id="2213226"/>
    <lineage>
        <taxon>Bacteria</taxon>
        <taxon>Pseudomonadati</taxon>
        <taxon>Pseudomonadota</taxon>
        <taxon>Gammaproteobacteria</taxon>
        <taxon>Pseudomonadales</taxon>
        <taxon>Pseudomonadaceae</taxon>
        <taxon>Entomomonas</taxon>
    </lineage>
</organism>
<evidence type="ECO:0000259" key="1">
    <source>
        <dbReference type="Pfam" id="PF02036"/>
    </source>
</evidence>
<dbReference type="InterPro" id="IPR003033">
    <property type="entry name" value="SCP2_sterol-bd_dom"/>
</dbReference>
<feature type="domain" description="SCP2" evidence="1">
    <location>
        <begin position="6"/>
        <end position="101"/>
    </location>
</feature>
<dbReference type="GO" id="GO:0005829">
    <property type="term" value="C:cytosol"/>
    <property type="evidence" value="ECO:0007669"/>
    <property type="project" value="TreeGrafter"/>
</dbReference>
<dbReference type="Proteomes" id="UP000273143">
    <property type="component" value="Chromosome"/>
</dbReference>
<dbReference type="KEGG" id="emo:DM558_07375"/>
<sequence>MSANEMIEHLKSKFNAEAAQGKDLVFQFMIDDYQNYTLHVKDGTCDINEGVDDRADVTLTVAKEDFKAMLNKELNAMTALMSGKLKIQGNPLLAMQLSQLFSF</sequence>
<protein>
    <submittedName>
        <fullName evidence="2">SCP-2 family sterol carrier protein</fullName>
    </submittedName>
</protein>
<dbReference type="EMBL" id="CP029822">
    <property type="protein sequence ID" value="AZS50609.1"/>
    <property type="molecule type" value="Genomic_DNA"/>
</dbReference>
<dbReference type="PANTHER" id="PTHR10094:SF25">
    <property type="entry name" value="SCP2 STEROL-BINDING DOMAIN-CONTAINING PROTEIN 1"/>
    <property type="match status" value="1"/>
</dbReference>
<gene>
    <name evidence="2" type="ORF">DM558_07375</name>
</gene>